<evidence type="ECO:0000313" key="9">
    <source>
        <dbReference type="Proteomes" id="UP001150830"/>
    </source>
</evidence>
<dbReference type="SUPFAM" id="SSF53639">
    <property type="entry name" value="AraD/HMP-PK domain-like"/>
    <property type="match status" value="1"/>
</dbReference>
<evidence type="ECO:0000259" key="7">
    <source>
        <dbReference type="SMART" id="SM01007"/>
    </source>
</evidence>
<evidence type="ECO:0000256" key="3">
    <source>
        <dbReference type="ARBA" id="ARBA00022833"/>
    </source>
</evidence>
<comment type="pathway">
    <text evidence="6">Amino-acid biosynthesis; L-methionine biosynthesis via salvage pathway; L-methionine from S-methyl-5-thio-alpha-D-ribose 1-phosphate: step 2/6.</text>
</comment>
<dbReference type="HAMAP" id="MF_01677">
    <property type="entry name" value="Salvage_MtnB"/>
    <property type="match status" value="1"/>
</dbReference>
<dbReference type="PANTHER" id="PTHR10640:SF7">
    <property type="entry name" value="METHYLTHIORIBULOSE-1-PHOSPHATE DEHYDRATASE"/>
    <property type="match status" value="1"/>
</dbReference>
<dbReference type="RefSeq" id="WP_283172584.1">
    <property type="nucleotide sequence ID" value="NZ_JAPNOA010000016.1"/>
</dbReference>
<evidence type="ECO:0000256" key="6">
    <source>
        <dbReference type="HAMAP-Rule" id="MF_01677"/>
    </source>
</evidence>
<dbReference type="NCBIfam" id="NF006672">
    <property type="entry name" value="PRK09220.1"/>
    <property type="match status" value="1"/>
</dbReference>
<evidence type="ECO:0000256" key="2">
    <source>
        <dbReference type="ARBA" id="ARBA00022723"/>
    </source>
</evidence>
<dbReference type="EMBL" id="JAPNOA010000016">
    <property type="protein sequence ID" value="MCY0964367.1"/>
    <property type="molecule type" value="Genomic_DNA"/>
</dbReference>
<dbReference type="InterPro" id="IPR017714">
    <property type="entry name" value="MethylthioRu-1-P_deHdtase_MtnB"/>
</dbReference>
<feature type="domain" description="Class II aldolase/adducin N-terminal" evidence="7">
    <location>
        <begin position="12"/>
        <end position="203"/>
    </location>
</feature>
<accession>A0A9X3EB51</accession>
<evidence type="ECO:0000256" key="5">
    <source>
        <dbReference type="ARBA" id="ARBA00023239"/>
    </source>
</evidence>
<keyword evidence="1 6" id="KW-0028">Amino-acid biosynthesis</keyword>
<dbReference type="GO" id="GO:0008270">
    <property type="term" value="F:zinc ion binding"/>
    <property type="evidence" value="ECO:0007669"/>
    <property type="project" value="UniProtKB-UniRule"/>
</dbReference>
<feature type="binding site" evidence="6">
    <location>
        <position position="103"/>
    </location>
    <ligand>
        <name>Zn(2+)</name>
        <dbReference type="ChEBI" id="CHEBI:29105"/>
    </ligand>
</feature>
<comment type="catalytic activity">
    <reaction evidence="6">
        <text>5-(methylsulfanyl)-D-ribulose 1-phosphate = 5-methylsulfanyl-2,3-dioxopentyl phosphate + H2O</text>
        <dbReference type="Rhea" id="RHEA:15549"/>
        <dbReference type="ChEBI" id="CHEBI:15377"/>
        <dbReference type="ChEBI" id="CHEBI:58548"/>
        <dbReference type="ChEBI" id="CHEBI:58828"/>
        <dbReference type="EC" id="4.2.1.109"/>
    </reaction>
</comment>
<dbReference type="GO" id="GO:0005996">
    <property type="term" value="P:monosaccharide metabolic process"/>
    <property type="evidence" value="ECO:0007669"/>
    <property type="project" value="UniProtKB-ARBA"/>
</dbReference>
<evidence type="ECO:0000256" key="4">
    <source>
        <dbReference type="ARBA" id="ARBA00023167"/>
    </source>
</evidence>
<dbReference type="PANTHER" id="PTHR10640">
    <property type="entry name" value="METHYLTHIORIBULOSE-1-PHOSPHATE DEHYDRATASE"/>
    <property type="match status" value="1"/>
</dbReference>
<evidence type="ECO:0000256" key="1">
    <source>
        <dbReference type="ARBA" id="ARBA00022605"/>
    </source>
</evidence>
<dbReference type="GO" id="GO:0005737">
    <property type="term" value="C:cytoplasm"/>
    <property type="evidence" value="ECO:0007669"/>
    <property type="project" value="UniProtKB-UniRule"/>
</dbReference>
<dbReference type="AlphaFoldDB" id="A0A9X3EB51"/>
<comment type="function">
    <text evidence="6">Catalyzes the dehydration of methylthioribulose-1-phosphate (MTRu-1-P) into 2,3-diketo-5-methylthiopentyl-1-phosphate (DK-MTP-1-P).</text>
</comment>
<keyword evidence="3 6" id="KW-0862">Zinc</keyword>
<dbReference type="Gene3D" id="3.40.225.10">
    <property type="entry name" value="Class II aldolase/adducin N-terminal domain"/>
    <property type="match status" value="1"/>
</dbReference>
<dbReference type="GO" id="GO:0019509">
    <property type="term" value="P:L-methionine salvage from methylthioadenosine"/>
    <property type="evidence" value="ECO:0007669"/>
    <property type="project" value="UniProtKB-UniRule"/>
</dbReference>
<keyword evidence="5 6" id="KW-0456">Lyase</keyword>
<comment type="cofactor">
    <cofactor evidence="6">
        <name>Zn(2+)</name>
        <dbReference type="ChEBI" id="CHEBI:29105"/>
    </cofactor>
    <text evidence="6">Binds 1 zinc ion per subunit.</text>
</comment>
<proteinExistence type="inferred from homology"/>
<sequence length="216" mass="24450">MNLTLRFQQLAEDLCHYGRILYNNDWSPATSSNYSARLDDQYCALTSSGKHKGELTPADILVVDWQGRAVNPEGISNRGKPSAETLLHTQIYQRYPQAGAVLHTHSRNAVLLSALWPQAELELTGWELQKAIEGQNSHESRLVIPIVDNDQNIPRMAEGLDPLLLPECRAYLIRGHGIYTWGHNLADCFRHLEALDHLCAYQLELIRLGQMESRQP</sequence>
<evidence type="ECO:0000313" key="8">
    <source>
        <dbReference type="EMBL" id="MCY0964367.1"/>
    </source>
</evidence>
<comment type="similarity">
    <text evidence="6">Belongs to the aldolase class II family. MtnB subfamily.</text>
</comment>
<organism evidence="8 9">
    <name type="scientific">Parathalassolituus penaei</name>
    <dbReference type="NCBI Taxonomy" id="2997323"/>
    <lineage>
        <taxon>Bacteria</taxon>
        <taxon>Pseudomonadati</taxon>
        <taxon>Pseudomonadota</taxon>
        <taxon>Gammaproteobacteria</taxon>
        <taxon>Oceanospirillales</taxon>
        <taxon>Oceanospirillaceae</taxon>
        <taxon>Parathalassolituus</taxon>
    </lineage>
</organism>
<dbReference type="SMART" id="SM01007">
    <property type="entry name" value="Aldolase_II"/>
    <property type="match status" value="1"/>
</dbReference>
<gene>
    <name evidence="6" type="primary">mtnB</name>
    <name evidence="8" type="ORF">OUO13_04145</name>
</gene>
<dbReference type="EC" id="4.2.1.109" evidence="6"/>
<dbReference type="InterPro" id="IPR036409">
    <property type="entry name" value="Aldolase_II/adducin_N_sf"/>
</dbReference>
<name>A0A9X3EB51_9GAMM</name>
<dbReference type="InterPro" id="IPR001303">
    <property type="entry name" value="Aldolase_II/adducin_N"/>
</dbReference>
<dbReference type="Pfam" id="PF00596">
    <property type="entry name" value="Aldolase_II"/>
    <property type="match status" value="1"/>
</dbReference>
<keyword evidence="2 6" id="KW-0479">Metal-binding</keyword>
<dbReference type="NCBIfam" id="TIGR03328">
    <property type="entry name" value="salvage_mtnB"/>
    <property type="match status" value="1"/>
</dbReference>
<feature type="binding site" evidence="6">
    <location>
        <position position="105"/>
    </location>
    <ligand>
        <name>Zn(2+)</name>
        <dbReference type="ChEBI" id="CHEBI:29105"/>
    </ligand>
</feature>
<comment type="caution">
    <text evidence="8">The sequence shown here is derived from an EMBL/GenBank/DDBJ whole genome shotgun (WGS) entry which is preliminary data.</text>
</comment>
<reference evidence="8" key="1">
    <citation type="submission" date="2022-11" db="EMBL/GenBank/DDBJ databases">
        <title>Parathalassolutuus dongxingensis gen. nov., sp. nov., a novel member of family Oceanospirillaceae isolated from a coastal shrimp pond in Guangxi, China.</title>
        <authorList>
            <person name="Chen H."/>
        </authorList>
    </citation>
    <scope>NUCLEOTIDE SEQUENCE</scope>
    <source>
        <strain evidence="8">G-43</strain>
    </source>
</reference>
<dbReference type="Proteomes" id="UP001150830">
    <property type="component" value="Unassembled WGS sequence"/>
</dbReference>
<keyword evidence="9" id="KW-1185">Reference proteome</keyword>
<protein>
    <recommendedName>
        <fullName evidence="6">Methylthioribulose-1-phosphate dehydratase</fullName>
        <shortName evidence="6">MTRu-1-P dehydratase</shortName>
        <ecNumber evidence="6">4.2.1.109</ecNumber>
    </recommendedName>
</protein>
<keyword evidence="4 6" id="KW-0486">Methionine biosynthesis</keyword>
<dbReference type="GO" id="GO:0046570">
    <property type="term" value="F:methylthioribulose 1-phosphate dehydratase activity"/>
    <property type="evidence" value="ECO:0007669"/>
    <property type="project" value="UniProtKB-UniRule"/>
</dbReference>